<dbReference type="PANTHER" id="PTHR48094">
    <property type="entry name" value="PROTEIN/NUCLEIC ACID DEGLYCASE DJ-1-RELATED"/>
    <property type="match status" value="1"/>
</dbReference>
<dbReference type="EC" id="3.1.2.-" evidence="2"/>
<evidence type="ECO:0000313" key="2">
    <source>
        <dbReference type="EMBL" id="GAB0057820.1"/>
    </source>
</evidence>
<dbReference type="Proteomes" id="UP001628193">
    <property type="component" value="Unassembled WGS sequence"/>
</dbReference>
<dbReference type="NCBIfam" id="TIGR01383">
    <property type="entry name" value="not_thiJ"/>
    <property type="match status" value="1"/>
</dbReference>
<dbReference type="RefSeq" id="WP_420905509.1">
    <property type="nucleotide sequence ID" value="NZ_BAAFGK010000004.1"/>
</dbReference>
<protein>
    <submittedName>
        <fullName evidence="2">Protein/nucleic acid deglycase 3</fullName>
        <ecNumber evidence="2">3.1.2.-</ecNumber>
    </submittedName>
</protein>
<comment type="caution">
    <text evidence="2">The sequence shown here is derived from an EMBL/GenBank/DDBJ whole genome shotgun (WGS) entry which is preliminary data.</text>
</comment>
<dbReference type="InterPro" id="IPR006287">
    <property type="entry name" value="DJ-1"/>
</dbReference>
<gene>
    <name evidence="2" type="primary">yajL</name>
    <name evidence="2" type="ORF">SIID45300_02154</name>
</gene>
<reference evidence="2 3" key="1">
    <citation type="submission" date="2024-05" db="EMBL/GenBank/DDBJ databases">
        <authorList>
            <consortium name="Candidatus Magnetaquicoccaceae bacterium FCR-1 genome sequencing consortium"/>
            <person name="Shimoshige H."/>
            <person name="Shimamura S."/>
            <person name="Taoka A."/>
            <person name="Kobayashi H."/>
            <person name="Maekawa T."/>
        </authorList>
    </citation>
    <scope>NUCLEOTIDE SEQUENCE [LARGE SCALE GENOMIC DNA]</scope>
    <source>
        <strain evidence="2 3">FCR-1</strain>
    </source>
</reference>
<proteinExistence type="predicted"/>
<dbReference type="PANTHER" id="PTHR48094:SF12">
    <property type="entry name" value="PARKINSON DISEASE PROTEIN 7 HOMOLOG"/>
    <property type="match status" value="1"/>
</dbReference>
<dbReference type="InterPro" id="IPR050325">
    <property type="entry name" value="Prot/Nucl_acid_deglycase"/>
</dbReference>
<reference evidence="2 3" key="2">
    <citation type="submission" date="2024-09" db="EMBL/GenBank/DDBJ databases">
        <title>Draft genome sequence of Candidatus Magnetaquicoccaceae bacterium FCR-1.</title>
        <authorList>
            <person name="Shimoshige H."/>
            <person name="Shimamura S."/>
            <person name="Taoka A."/>
            <person name="Kobayashi H."/>
            <person name="Maekawa T."/>
        </authorList>
    </citation>
    <scope>NUCLEOTIDE SEQUENCE [LARGE SCALE GENOMIC DNA]</scope>
    <source>
        <strain evidence="2 3">FCR-1</strain>
    </source>
</reference>
<keyword evidence="3" id="KW-1185">Reference proteome</keyword>
<dbReference type="SUPFAM" id="SSF52317">
    <property type="entry name" value="Class I glutamine amidotransferase-like"/>
    <property type="match status" value="1"/>
</dbReference>
<organism evidence="2 3">
    <name type="scientific">Candidatus Magnetaquiglobus chichijimensis</name>
    <dbReference type="NCBI Taxonomy" id="3141448"/>
    <lineage>
        <taxon>Bacteria</taxon>
        <taxon>Pseudomonadati</taxon>
        <taxon>Pseudomonadota</taxon>
        <taxon>Magnetococcia</taxon>
        <taxon>Magnetococcales</taxon>
        <taxon>Candidatus Magnetaquicoccaceae</taxon>
        <taxon>Candidatus Magnetaquiglobus</taxon>
    </lineage>
</organism>
<evidence type="ECO:0000259" key="1">
    <source>
        <dbReference type="Pfam" id="PF01965"/>
    </source>
</evidence>
<feature type="domain" description="DJ-1/PfpI" evidence="1">
    <location>
        <begin position="2"/>
        <end position="165"/>
    </location>
</feature>
<dbReference type="CDD" id="cd03135">
    <property type="entry name" value="GATase1_DJ-1"/>
    <property type="match status" value="1"/>
</dbReference>
<accession>A0ABQ0CAC7</accession>
<evidence type="ECO:0000313" key="3">
    <source>
        <dbReference type="Proteomes" id="UP001628193"/>
    </source>
</evidence>
<dbReference type="EMBL" id="BAAFGK010000004">
    <property type="protein sequence ID" value="GAB0057820.1"/>
    <property type="molecule type" value="Genomic_DNA"/>
</dbReference>
<dbReference type="Pfam" id="PF01965">
    <property type="entry name" value="DJ-1_PfpI"/>
    <property type="match status" value="1"/>
</dbReference>
<keyword evidence="2" id="KW-0378">Hydrolase</keyword>
<sequence length="183" mass="19232">MKRVLIPLAEGFEEVEAVTLIDVLRRAGVTVVTAGLKAGAVSGSHGVAVVPDTTLEAVVDDRFDMVVLPGGLPGTTHLDEDPRVHALLKRLEGEGGYVAAICAAPAVLANAGLLSGKRATSYPTCMPEALLPTMTYLEEPVVRDGRVITSRGPGTAMDFALTLSELLTSKANRDEVEADLMRP</sequence>
<dbReference type="InterPro" id="IPR029062">
    <property type="entry name" value="Class_I_gatase-like"/>
</dbReference>
<dbReference type="Gene3D" id="3.40.50.880">
    <property type="match status" value="1"/>
</dbReference>
<dbReference type="GO" id="GO:0016787">
    <property type="term" value="F:hydrolase activity"/>
    <property type="evidence" value="ECO:0007669"/>
    <property type="project" value="UniProtKB-KW"/>
</dbReference>
<name>A0ABQ0CAC7_9PROT</name>
<dbReference type="InterPro" id="IPR002818">
    <property type="entry name" value="DJ-1/PfpI"/>
</dbReference>